<dbReference type="InterPro" id="IPR009057">
    <property type="entry name" value="Homeodomain-like_sf"/>
</dbReference>
<dbReference type="PROSITE" id="PS51294">
    <property type="entry name" value="HTH_MYB"/>
    <property type="match status" value="2"/>
</dbReference>
<feature type="region of interest" description="Disordered" evidence="1">
    <location>
        <begin position="101"/>
        <end position="205"/>
    </location>
</feature>
<feature type="compositionally biased region" description="Polar residues" evidence="1">
    <location>
        <begin position="485"/>
        <end position="502"/>
    </location>
</feature>
<evidence type="ECO:0000256" key="1">
    <source>
        <dbReference type="SAM" id="MobiDB-lite"/>
    </source>
</evidence>
<feature type="domain" description="Myb-like" evidence="2">
    <location>
        <begin position="1"/>
        <end position="50"/>
    </location>
</feature>
<dbReference type="PROSITE" id="PS50090">
    <property type="entry name" value="MYB_LIKE"/>
    <property type="match status" value="2"/>
</dbReference>
<feature type="domain" description="HTH myb-type" evidence="3">
    <location>
        <begin position="1"/>
        <end position="54"/>
    </location>
</feature>
<dbReference type="AlphaFoldDB" id="A0A9W6WG19"/>
<keyword evidence="5" id="KW-1185">Reference proteome</keyword>
<feature type="region of interest" description="Disordered" evidence="1">
    <location>
        <begin position="520"/>
        <end position="556"/>
    </location>
</feature>
<dbReference type="PANTHER" id="PTHR45614:SF25">
    <property type="entry name" value="MYB PROTEIN"/>
    <property type="match status" value="1"/>
</dbReference>
<feature type="compositionally biased region" description="Low complexity" evidence="1">
    <location>
        <begin position="116"/>
        <end position="167"/>
    </location>
</feature>
<dbReference type="PANTHER" id="PTHR45614">
    <property type="entry name" value="MYB PROTEIN-RELATED"/>
    <property type="match status" value="1"/>
</dbReference>
<dbReference type="Pfam" id="PF00249">
    <property type="entry name" value="Myb_DNA-binding"/>
    <property type="match status" value="2"/>
</dbReference>
<evidence type="ECO:0000259" key="2">
    <source>
        <dbReference type="PROSITE" id="PS50090"/>
    </source>
</evidence>
<dbReference type="GO" id="GO:0045944">
    <property type="term" value="P:positive regulation of transcription by RNA polymerase II"/>
    <property type="evidence" value="ECO:0007669"/>
    <property type="project" value="TreeGrafter"/>
</dbReference>
<dbReference type="GO" id="GO:0000981">
    <property type="term" value="F:DNA-binding transcription factor activity, RNA polymerase II-specific"/>
    <property type="evidence" value="ECO:0007669"/>
    <property type="project" value="TreeGrafter"/>
</dbReference>
<dbReference type="SMART" id="SM00717">
    <property type="entry name" value="SANT"/>
    <property type="match status" value="2"/>
</dbReference>
<name>A0A9W6WG19_CANBO</name>
<dbReference type="GO" id="GO:0005634">
    <property type="term" value="C:nucleus"/>
    <property type="evidence" value="ECO:0007669"/>
    <property type="project" value="TreeGrafter"/>
</dbReference>
<proteinExistence type="predicted"/>
<sequence>MLRRGPWSPEEDNKLIELVNLYGASNWVKIAQALGTRTAKQSRERYHQNLKPSLNRTPITPEEGAYIEELVNRYGKRWAEIARHLNGRSDNAIKNWWNGGANRRKRATTQGLSLPNSRRASAASINSNSKLSLSDQQQNSPPLSTESSLLPTPQSEQSPEQQQQQQQMLPHMIPIGQSGYPSQLPLPPLKQDHEEQDQHAPHQQQISCTLPLMSSQLPLPNNQIPTQLPSISNLQIDPRQPVASAPLPPTLSQTEQGRTDNDVMFNTGIFGKEHAMQPPQSVSTSQHPLSLPHLRASRSASVDYRSGGGVREMQNLNNSPISNPNSSFSSKQPQQNSPAASPYPSSQGSTVLPQISKQLLLPHGIPSLRKRKIFEESNQPFRRHSAASIGSHFSQYYNSSANNTAPNNGTAPLTSNLTGSSAIGVGAYSSPYPGSPMSHPPSSRNSSIVSTDLTALSQISDVASIPSRRSSVYVAGTTNDSFRYTNPTAPGASQLNSTAMTANSSNGSYGTGNNISGSGIISNSQLPTSPTFAPRLSVSGSSSPTPNGQIHLPPISPRLLNQRQHPASIGEKLPPLNLATVSSPSGPSGLSSNNSGSSTSLKQRLPPLQPQNFKPLAQSETSGGSVFKKEFNFTSINHTQPSQDVAMLDSTLTSTAPGGVSIVNNSNLKTAAAPATVLTTVPTTNNTTATAASPIPASNVTGSDTGTPTSGTSSGTKTIAMDAGNGEKRRMSIAFLV</sequence>
<protein>
    <submittedName>
        <fullName evidence="4">Unnamed protein product</fullName>
    </submittedName>
</protein>
<evidence type="ECO:0000313" key="5">
    <source>
        <dbReference type="Proteomes" id="UP001165120"/>
    </source>
</evidence>
<gene>
    <name evidence="4" type="ORF">Cboi02_000238700</name>
</gene>
<evidence type="ECO:0000259" key="3">
    <source>
        <dbReference type="PROSITE" id="PS51294"/>
    </source>
</evidence>
<feature type="compositionally biased region" description="Low complexity" evidence="1">
    <location>
        <begin position="314"/>
        <end position="338"/>
    </location>
</feature>
<feature type="region of interest" description="Disordered" evidence="1">
    <location>
        <begin position="297"/>
        <end position="350"/>
    </location>
</feature>
<dbReference type="SUPFAM" id="SSF46689">
    <property type="entry name" value="Homeodomain-like"/>
    <property type="match status" value="1"/>
</dbReference>
<dbReference type="InterPro" id="IPR001005">
    <property type="entry name" value="SANT/Myb"/>
</dbReference>
<reference evidence="4" key="1">
    <citation type="submission" date="2023-04" db="EMBL/GenBank/DDBJ databases">
        <title>Candida boidinii NBRC 10035.</title>
        <authorList>
            <person name="Ichikawa N."/>
            <person name="Sato H."/>
            <person name="Tonouchi N."/>
        </authorList>
    </citation>
    <scope>NUCLEOTIDE SEQUENCE</scope>
    <source>
        <strain evidence="4">NBRC 10035</strain>
    </source>
</reference>
<feature type="domain" description="HTH myb-type" evidence="3">
    <location>
        <begin position="55"/>
        <end position="105"/>
    </location>
</feature>
<comment type="caution">
    <text evidence="4">The sequence shown here is derived from an EMBL/GenBank/DDBJ whole genome shotgun (WGS) entry which is preliminary data.</text>
</comment>
<dbReference type="CDD" id="cd00167">
    <property type="entry name" value="SANT"/>
    <property type="match status" value="2"/>
</dbReference>
<dbReference type="EMBL" id="BSXN01000703">
    <property type="protein sequence ID" value="GME69540.1"/>
    <property type="molecule type" value="Genomic_DNA"/>
</dbReference>
<feature type="region of interest" description="Disordered" evidence="1">
    <location>
        <begin position="688"/>
        <end position="725"/>
    </location>
</feature>
<dbReference type="GO" id="GO:0000978">
    <property type="term" value="F:RNA polymerase II cis-regulatory region sequence-specific DNA binding"/>
    <property type="evidence" value="ECO:0007669"/>
    <property type="project" value="TreeGrafter"/>
</dbReference>
<feature type="compositionally biased region" description="Polar residues" evidence="1">
    <location>
        <begin position="538"/>
        <end position="548"/>
    </location>
</feature>
<feature type="region of interest" description="Disordered" evidence="1">
    <location>
        <begin position="569"/>
        <end position="621"/>
    </location>
</feature>
<feature type="compositionally biased region" description="Low complexity" evidence="1">
    <location>
        <begin position="582"/>
        <end position="601"/>
    </location>
</feature>
<dbReference type="Proteomes" id="UP001165120">
    <property type="component" value="Unassembled WGS sequence"/>
</dbReference>
<dbReference type="InterPro" id="IPR050560">
    <property type="entry name" value="MYB_TF"/>
</dbReference>
<dbReference type="InterPro" id="IPR017930">
    <property type="entry name" value="Myb_dom"/>
</dbReference>
<feature type="region of interest" description="Disordered" evidence="1">
    <location>
        <begin position="485"/>
        <end position="504"/>
    </location>
</feature>
<feature type="compositionally biased region" description="Basic and acidic residues" evidence="1">
    <location>
        <begin position="190"/>
        <end position="200"/>
    </location>
</feature>
<feature type="compositionally biased region" description="Low complexity" evidence="1">
    <location>
        <begin position="701"/>
        <end position="718"/>
    </location>
</feature>
<feature type="region of interest" description="Disordered" evidence="1">
    <location>
        <begin position="239"/>
        <end position="264"/>
    </location>
</feature>
<evidence type="ECO:0000313" key="4">
    <source>
        <dbReference type="EMBL" id="GME69540.1"/>
    </source>
</evidence>
<accession>A0A9W6WG19</accession>
<feature type="domain" description="Myb-like" evidence="2">
    <location>
        <begin position="51"/>
        <end position="98"/>
    </location>
</feature>
<dbReference type="Gene3D" id="1.10.10.60">
    <property type="entry name" value="Homeodomain-like"/>
    <property type="match status" value="2"/>
</dbReference>
<organism evidence="4 5">
    <name type="scientific">Candida boidinii</name>
    <name type="common">Yeast</name>
    <dbReference type="NCBI Taxonomy" id="5477"/>
    <lineage>
        <taxon>Eukaryota</taxon>
        <taxon>Fungi</taxon>
        <taxon>Dikarya</taxon>
        <taxon>Ascomycota</taxon>
        <taxon>Saccharomycotina</taxon>
        <taxon>Pichiomycetes</taxon>
        <taxon>Pichiales</taxon>
        <taxon>Pichiaceae</taxon>
        <taxon>Ogataea</taxon>
        <taxon>Ogataea/Candida clade</taxon>
    </lineage>
</organism>
<dbReference type="GO" id="GO:0000278">
    <property type="term" value="P:mitotic cell cycle"/>
    <property type="evidence" value="ECO:0007669"/>
    <property type="project" value="TreeGrafter"/>
</dbReference>